<dbReference type="PANTHER" id="PTHR44942">
    <property type="entry name" value="METHYLTRANSF_11 DOMAIN-CONTAINING PROTEIN"/>
    <property type="match status" value="1"/>
</dbReference>
<protein>
    <recommendedName>
        <fullName evidence="4">Methyltransferase type 11 domain-containing protein</fullName>
    </recommendedName>
</protein>
<sequence>MRACGVWANEKASPRGGTNGGIPPSVVHWLGTIVSIMALRFFEATEHASVYQKYMLRSPKEVHSLIISYLENKKGRPFNLAVDVGCGTGESTRALAVHFQKVFGIDHSDAQIQEAKSVVSPPNVFYLVATAEKLPFEDESVDLITASVAAHFFNQEEFLQEVDRVLKPNGCLAMYSVKPHLDICYKDCSQHATDAFMEVNA</sequence>
<dbReference type="InterPro" id="IPR013216">
    <property type="entry name" value="Methyltransf_11"/>
</dbReference>
<dbReference type="AlphaFoldDB" id="A0AAV7PZ20"/>
<dbReference type="SUPFAM" id="SSF53335">
    <property type="entry name" value="S-adenosyl-L-methionine-dependent methyltransferases"/>
    <property type="match status" value="1"/>
</dbReference>
<organism evidence="5 6">
    <name type="scientific">Pleurodeles waltl</name>
    <name type="common">Iberian ribbed newt</name>
    <dbReference type="NCBI Taxonomy" id="8319"/>
    <lineage>
        <taxon>Eukaryota</taxon>
        <taxon>Metazoa</taxon>
        <taxon>Chordata</taxon>
        <taxon>Craniata</taxon>
        <taxon>Vertebrata</taxon>
        <taxon>Euteleostomi</taxon>
        <taxon>Amphibia</taxon>
        <taxon>Batrachia</taxon>
        <taxon>Caudata</taxon>
        <taxon>Salamandroidea</taxon>
        <taxon>Salamandridae</taxon>
        <taxon>Pleurodelinae</taxon>
        <taxon>Pleurodeles</taxon>
    </lineage>
</organism>
<evidence type="ECO:0000259" key="4">
    <source>
        <dbReference type="Pfam" id="PF08241"/>
    </source>
</evidence>
<dbReference type="InterPro" id="IPR051052">
    <property type="entry name" value="Diverse_substrate_MTase"/>
</dbReference>
<evidence type="ECO:0000313" key="5">
    <source>
        <dbReference type="EMBL" id="KAJ1132205.1"/>
    </source>
</evidence>
<dbReference type="Pfam" id="PF08241">
    <property type="entry name" value="Methyltransf_11"/>
    <property type="match status" value="1"/>
</dbReference>
<proteinExistence type="inferred from homology"/>
<feature type="domain" description="Methyltransferase type 11" evidence="4">
    <location>
        <begin position="82"/>
        <end position="173"/>
    </location>
</feature>
<dbReference type="Gene3D" id="3.40.50.150">
    <property type="entry name" value="Vaccinia Virus protein VP39"/>
    <property type="match status" value="1"/>
</dbReference>
<comment type="caution">
    <text evidence="5">The sequence shown here is derived from an EMBL/GenBank/DDBJ whole genome shotgun (WGS) entry which is preliminary data.</text>
</comment>
<keyword evidence="3" id="KW-0808">Transferase</keyword>
<dbReference type="PANTHER" id="PTHR44942:SF4">
    <property type="entry name" value="METHYLTRANSFERASE TYPE 11 DOMAIN-CONTAINING PROTEIN"/>
    <property type="match status" value="1"/>
</dbReference>
<keyword evidence="6" id="KW-1185">Reference proteome</keyword>
<evidence type="ECO:0000313" key="6">
    <source>
        <dbReference type="Proteomes" id="UP001066276"/>
    </source>
</evidence>
<dbReference type="GO" id="GO:0008757">
    <property type="term" value="F:S-adenosylmethionine-dependent methyltransferase activity"/>
    <property type="evidence" value="ECO:0007669"/>
    <property type="project" value="InterPro"/>
</dbReference>
<gene>
    <name evidence="5" type="ORF">NDU88_010532</name>
</gene>
<accession>A0AAV7PZ20</accession>
<evidence type="ECO:0000256" key="1">
    <source>
        <dbReference type="ARBA" id="ARBA00008361"/>
    </source>
</evidence>
<dbReference type="CDD" id="cd02440">
    <property type="entry name" value="AdoMet_MTases"/>
    <property type="match status" value="1"/>
</dbReference>
<name>A0AAV7PZ20_PLEWA</name>
<keyword evidence="2" id="KW-0489">Methyltransferase</keyword>
<reference evidence="5" key="1">
    <citation type="journal article" date="2022" name="bioRxiv">
        <title>Sequencing and chromosome-scale assembly of the giantPleurodeles waltlgenome.</title>
        <authorList>
            <person name="Brown T."/>
            <person name="Elewa A."/>
            <person name="Iarovenko S."/>
            <person name="Subramanian E."/>
            <person name="Araus A.J."/>
            <person name="Petzold A."/>
            <person name="Susuki M."/>
            <person name="Suzuki K.-i.T."/>
            <person name="Hayashi T."/>
            <person name="Toyoda A."/>
            <person name="Oliveira C."/>
            <person name="Osipova E."/>
            <person name="Leigh N.D."/>
            <person name="Simon A."/>
            <person name="Yun M.H."/>
        </authorList>
    </citation>
    <scope>NUCLEOTIDE SEQUENCE</scope>
    <source>
        <strain evidence="5">20211129_DDA</strain>
        <tissue evidence="5">Liver</tissue>
    </source>
</reference>
<dbReference type="GO" id="GO:0032259">
    <property type="term" value="P:methylation"/>
    <property type="evidence" value="ECO:0007669"/>
    <property type="project" value="UniProtKB-KW"/>
</dbReference>
<comment type="similarity">
    <text evidence="1">Belongs to the methyltransferase superfamily.</text>
</comment>
<dbReference type="Proteomes" id="UP001066276">
    <property type="component" value="Chromosome 7"/>
</dbReference>
<evidence type="ECO:0000256" key="3">
    <source>
        <dbReference type="ARBA" id="ARBA00022679"/>
    </source>
</evidence>
<dbReference type="EMBL" id="JANPWB010000011">
    <property type="protein sequence ID" value="KAJ1132205.1"/>
    <property type="molecule type" value="Genomic_DNA"/>
</dbReference>
<evidence type="ECO:0000256" key="2">
    <source>
        <dbReference type="ARBA" id="ARBA00022603"/>
    </source>
</evidence>
<dbReference type="InterPro" id="IPR029063">
    <property type="entry name" value="SAM-dependent_MTases_sf"/>
</dbReference>